<evidence type="ECO:0000313" key="2">
    <source>
        <dbReference type="Proteomes" id="UP000004810"/>
    </source>
</evidence>
<feature type="non-terminal residue" evidence="1">
    <location>
        <position position="1"/>
    </location>
</feature>
<dbReference type="AlphaFoldDB" id="J9F388"/>
<dbReference type="EMBL" id="ADBV01001914">
    <property type="protein sequence ID" value="EJW83932.1"/>
    <property type="molecule type" value="Genomic_DNA"/>
</dbReference>
<reference evidence="2" key="1">
    <citation type="submission" date="2012-08" db="EMBL/GenBank/DDBJ databases">
        <title>The Genome Sequence of Wuchereria bancrofti.</title>
        <authorList>
            <person name="Nutman T.B."/>
            <person name="Fink D.L."/>
            <person name="Russ C."/>
            <person name="Young S."/>
            <person name="Zeng Q."/>
            <person name="Koehrsen M."/>
            <person name="Alvarado L."/>
            <person name="Berlin A."/>
            <person name="Chapman S.B."/>
            <person name="Chen Z."/>
            <person name="Freedman E."/>
            <person name="Gellesch M."/>
            <person name="Goldberg J."/>
            <person name="Griggs A."/>
            <person name="Gujja S."/>
            <person name="Heilman E.R."/>
            <person name="Heiman D."/>
            <person name="Hepburn T."/>
            <person name="Howarth C."/>
            <person name="Jen D."/>
            <person name="Larson L."/>
            <person name="Lewis B."/>
            <person name="Mehta T."/>
            <person name="Park D."/>
            <person name="Pearson M."/>
            <person name="Roberts A."/>
            <person name="Saif S."/>
            <person name="Shea T."/>
            <person name="Shenoy N."/>
            <person name="Sisk P."/>
            <person name="Stolte C."/>
            <person name="Sykes S."/>
            <person name="Walk T."/>
            <person name="White J."/>
            <person name="Yandava C."/>
            <person name="Haas B."/>
            <person name="Henn M.R."/>
            <person name="Nusbaum C."/>
            <person name="Birren B."/>
        </authorList>
    </citation>
    <scope>NUCLEOTIDE SEQUENCE [LARGE SCALE GENOMIC DNA]</scope>
    <source>
        <strain evidence="2">NA</strain>
    </source>
</reference>
<comment type="caution">
    <text evidence="1">The sequence shown here is derived from an EMBL/GenBank/DDBJ whole genome shotgun (WGS) entry which is preliminary data.</text>
</comment>
<dbReference type="Proteomes" id="UP000004810">
    <property type="component" value="Unassembled WGS sequence"/>
</dbReference>
<proteinExistence type="predicted"/>
<accession>J9F388</accession>
<protein>
    <submittedName>
        <fullName evidence="1">Uncharacterized protein</fullName>
    </submittedName>
</protein>
<gene>
    <name evidence="1" type="ORF">WUBG_05158</name>
</gene>
<sequence length="93" mass="10877">CTQASSNDDRKWMGGETIGQIDKNKLTGEWKDEFDGLRTGLRSKTYSDNVKDIDQDNIIYMHTHTPTHTYTYTHRHIHTQTHTHTRRMTTVTV</sequence>
<organism evidence="1 2">
    <name type="scientific">Wuchereria bancrofti</name>
    <dbReference type="NCBI Taxonomy" id="6293"/>
    <lineage>
        <taxon>Eukaryota</taxon>
        <taxon>Metazoa</taxon>
        <taxon>Ecdysozoa</taxon>
        <taxon>Nematoda</taxon>
        <taxon>Chromadorea</taxon>
        <taxon>Rhabditida</taxon>
        <taxon>Spirurina</taxon>
        <taxon>Spiruromorpha</taxon>
        <taxon>Filarioidea</taxon>
        <taxon>Onchocercidae</taxon>
        <taxon>Wuchereria</taxon>
    </lineage>
</organism>
<name>J9F388_WUCBA</name>
<evidence type="ECO:0000313" key="1">
    <source>
        <dbReference type="EMBL" id="EJW83932.1"/>
    </source>
</evidence>